<sequence length="80" mass="8916">MTPTRITPMSEMMKLAERLTDAQRADLLNGNCVYMGNPDCLCSSKFTKEFLAMGLTEERSPTGYTLSERGKALRAHLEGE</sequence>
<gene>
    <name evidence="1" type="ORF">AL00_06450</name>
</gene>
<comment type="caution">
    <text evidence="1">The sequence shown here is derived from an EMBL/GenBank/DDBJ whole genome shotgun (WGS) entry which is preliminary data.</text>
</comment>
<dbReference type="Proteomes" id="UP000028135">
    <property type="component" value="Unassembled WGS sequence"/>
</dbReference>
<reference evidence="1 2" key="1">
    <citation type="submission" date="2014-05" db="EMBL/GenBank/DDBJ databases">
        <title>Genome Announcement of Sphingobium lucknowense F2.</title>
        <authorList>
            <person name="Lal R."/>
            <person name="Negi V."/>
            <person name="Lata P."/>
            <person name="Sangwan N."/>
            <person name="Gupta S.K."/>
            <person name="Rao D.L.N."/>
            <person name="Das S."/>
        </authorList>
    </citation>
    <scope>NUCLEOTIDE SEQUENCE [LARGE SCALE GENOMIC DNA]</scope>
    <source>
        <strain evidence="1 2">F2</strain>
    </source>
</reference>
<evidence type="ECO:0000313" key="2">
    <source>
        <dbReference type="Proteomes" id="UP000028135"/>
    </source>
</evidence>
<accession>A0A8E0WUV0</accession>
<dbReference type="AlphaFoldDB" id="A0A8E0WUV0"/>
<evidence type="ECO:0000313" key="1">
    <source>
        <dbReference type="EMBL" id="KER37303.1"/>
    </source>
</evidence>
<dbReference type="EMBL" id="JANF02000027">
    <property type="protein sequence ID" value="KER37303.1"/>
    <property type="molecule type" value="Genomic_DNA"/>
</dbReference>
<organism evidence="1 2">
    <name type="scientific">Sphingobium indicum F2</name>
    <dbReference type="NCBI Taxonomy" id="1450518"/>
    <lineage>
        <taxon>Bacteria</taxon>
        <taxon>Pseudomonadati</taxon>
        <taxon>Pseudomonadota</taxon>
        <taxon>Alphaproteobacteria</taxon>
        <taxon>Sphingomonadales</taxon>
        <taxon>Sphingomonadaceae</taxon>
        <taxon>Sphingobium</taxon>
    </lineage>
</organism>
<name>A0A8E0WUV0_9SPHN</name>
<protein>
    <submittedName>
        <fullName evidence="1">Uncharacterized protein</fullName>
    </submittedName>
</protein>
<proteinExistence type="predicted"/>